<dbReference type="EC" id="2.4.1.-" evidence="10"/>
<evidence type="ECO:0000256" key="1">
    <source>
        <dbReference type="ARBA" id="ARBA00004127"/>
    </source>
</evidence>
<evidence type="ECO:0000256" key="2">
    <source>
        <dbReference type="ARBA" id="ARBA00004922"/>
    </source>
</evidence>
<evidence type="ECO:0000256" key="9">
    <source>
        <dbReference type="ARBA" id="ARBA00093617"/>
    </source>
</evidence>
<evidence type="ECO:0000256" key="3">
    <source>
        <dbReference type="ARBA" id="ARBA00007222"/>
    </source>
</evidence>
<reference evidence="14" key="1">
    <citation type="submission" date="2022-10" db="EMBL/GenBank/DDBJ databases">
        <title>The complete genomes of actinobacterial strains from the NBC collection.</title>
        <authorList>
            <person name="Joergensen T.S."/>
            <person name="Alvarez Arevalo M."/>
            <person name="Sterndorff E.B."/>
            <person name="Faurdal D."/>
            <person name="Vuksanovic O."/>
            <person name="Mourched A.-S."/>
            <person name="Charusanti P."/>
            <person name="Shaw S."/>
            <person name="Blin K."/>
            <person name="Weber T."/>
        </authorList>
    </citation>
    <scope>NUCLEOTIDE SEQUENCE</scope>
    <source>
        <strain evidence="14">NBC_00222</strain>
    </source>
</reference>
<protein>
    <recommendedName>
        <fullName evidence="9 10">Polyprenol-phosphate-mannose--protein mannosyltransferase</fullName>
        <ecNumber evidence="10">2.4.1.-</ecNumber>
    </recommendedName>
</protein>
<feature type="region of interest" description="Disordered" evidence="11">
    <location>
        <begin position="1"/>
        <end position="84"/>
    </location>
</feature>
<feature type="compositionally biased region" description="Polar residues" evidence="11">
    <location>
        <begin position="1"/>
        <end position="14"/>
    </location>
</feature>
<keyword evidence="7 10" id="KW-1133">Transmembrane helix</keyword>
<comment type="function">
    <text evidence="10">Protein O-mannosyltransferase that catalyzes the transfer of a single mannose residue from a polyprenol phospho-mannosyl lipidic donor to the hydroxyl group of selected serine and threonine residues in acceptor proteins.</text>
</comment>
<evidence type="ECO:0000256" key="11">
    <source>
        <dbReference type="SAM" id="MobiDB-lite"/>
    </source>
</evidence>
<evidence type="ECO:0000256" key="7">
    <source>
        <dbReference type="ARBA" id="ARBA00022989"/>
    </source>
</evidence>
<evidence type="ECO:0000256" key="5">
    <source>
        <dbReference type="ARBA" id="ARBA00022679"/>
    </source>
</evidence>
<keyword evidence="8 10" id="KW-0472">Membrane</keyword>
<dbReference type="PANTHER" id="PTHR10050">
    <property type="entry name" value="DOLICHYL-PHOSPHATE-MANNOSE--PROTEIN MANNOSYLTRANSFERASE"/>
    <property type="match status" value="1"/>
</dbReference>
<feature type="domain" description="ArnT-like N-terminal" evidence="12">
    <location>
        <begin position="155"/>
        <end position="419"/>
    </location>
</feature>
<feature type="transmembrane region" description="Helical" evidence="10">
    <location>
        <begin position="294"/>
        <end position="312"/>
    </location>
</feature>
<dbReference type="Proteomes" id="UP001432222">
    <property type="component" value="Chromosome"/>
</dbReference>
<keyword evidence="4 10" id="KW-0328">Glycosyltransferase</keyword>
<sequence length="647" mass="69985">MNGDTAAQTPTGTDLTARGGVGGPVLADQPSPALPGPRDPARDAAGEGPDGPDSGPDGPGGPDEPGGPAPDAPDGSIPAPPPPRPAWLRGLARFGYAPAPAATTAERLVPPMPDGPGVTPKRVPPSPLLLRLGLALPEPLWSWLCRWAGWLGPLAVTLFAGVLRFADLGSPNAIVFDETYYAKDAYALWHGGYEISWPDGANEQIMAGGPVPYRSNPSYVVHPPVGKWIIGAGEQLFGMNPFGWRFAVALLGTLSVLMLARIARRLFRSTLLGCVAGLLLAVDGLHFVMSRSALLDLVVMFWIVAAFGFLLLDRDRTRARIAARLSALGDGGPDAGIAHRLGLGWRPYRIAAGVCVGLTCATKWSGLYVAAAFGLLTVLWDAGSRRLAGADHPYRWTLVRDAVPAFVSLVVVPVAVYIASWWGWFASSTVPNQGGYGRDWAVGRSTDFPWIPEGLRALWHYHSTVYDFHTHLSDPHTYQSNPWSWLVLGRPVSFFYESPKQGTAGCTVSECAREVLGIGTPLLWWTGVIALVYCLWRWAARRDWRAGAVLCGLAAGYLPWFAYQQRTIFLFYAVCFVPFLVLAVTMLLGALVGPAGASRDRRIIGGAAAGLVVLLIMWNFLFFHPLYSGGTIPMEDWRKRMWFNTWI</sequence>
<name>A0ABZ1U1A2_9ACTN</name>
<keyword evidence="5 10" id="KW-0808">Transferase</keyword>
<keyword evidence="15" id="KW-1185">Reference proteome</keyword>
<feature type="transmembrane region" description="Helical" evidence="10">
    <location>
        <begin position="546"/>
        <end position="563"/>
    </location>
</feature>
<comment type="pathway">
    <text evidence="2 10">Protein modification; protein glycosylation.</text>
</comment>
<dbReference type="InterPro" id="IPR003342">
    <property type="entry name" value="ArnT-like_N"/>
</dbReference>
<keyword evidence="10" id="KW-1003">Cell membrane</keyword>
<evidence type="ECO:0000256" key="10">
    <source>
        <dbReference type="RuleBase" id="RU367007"/>
    </source>
</evidence>
<keyword evidence="6 10" id="KW-0812">Transmembrane</keyword>
<gene>
    <name evidence="14" type="ORF">OHA16_17540</name>
</gene>
<feature type="transmembrane region" description="Helical" evidence="10">
    <location>
        <begin position="569"/>
        <end position="591"/>
    </location>
</feature>
<feature type="domain" description="Protein O-mannosyl-transferase C-terminal four TM" evidence="13">
    <location>
        <begin position="456"/>
        <end position="646"/>
    </location>
</feature>
<accession>A0ABZ1U1A2</accession>
<comment type="similarity">
    <text evidence="3 10">Belongs to the glycosyltransferase 39 family.</text>
</comment>
<feature type="transmembrane region" description="Helical" evidence="10">
    <location>
        <begin position="603"/>
        <end position="627"/>
    </location>
</feature>
<evidence type="ECO:0000256" key="6">
    <source>
        <dbReference type="ARBA" id="ARBA00022692"/>
    </source>
</evidence>
<evidence type="ECO:0000313" key="15">
    <source>
        <dbReference type="Proteomes" id="UP001432222"/>
    </source>
</evidence>
<dbReference type="RefSeq" id="WP_328955452.1">
    <property type="nucleotide sequence ID" value="NZ_CP108110.1"/>
</dbReference>
<dbReference type="EMBL" id="CP108110">
    <property type="protein sequence ID" value="WUQ84609.1"/>
    <property type="molecule type" value="Genomic_DNA"/>
</dbReference>
<dbReference type="InterPro" id="IPR027005">
    <property type="entry name" value="PMT-like"/>
</dbReference>
<proteinExistence type="inferred from homology"/>
<evidence type="ECO:0000259" key="12">
    <source>
        <dbReference type="Pfam" id="PF02366"/>
    </source>
</evidence>
<feature type="transmembrane region" description="Helical" evidence="10">
    <location>
        <begin position="402"/>
        <end position="424"/>
    </location>
</feature>
<feature type="transmembrane region" description="Helical" evidence="10">
    <location>
        <begin position="522"/>
        <end position="539"/>
    </location>
</feature>
<dbReference type="PANTHER" id="PTHR10050:SF46">
    <property type="entry name" value="PROTEIN O-MANNOSYL-TRANSFERASE 2"/>
    <property type="match status" value="1"/>
</dbReference>
<evidence type="ECO:0000256" key="8">
    <source>
        <dbReference type="ARBA" id="ARBA00023136"/>
    </source>
</evidence>
<dbReference type="Pfam" id="PF16192">
    <property type="entry name" value="PMT_4TMC"/>
    <property type="match status" value="1"/>
</dbReference>
<feature type="transmembrane region" description="Helical" evidence="10">
    <location>
        <begin position="270"/>
        <end position="288"/>
    </location>
</feature>
<comment type="subcellular location">
    <subcellularLocation>
        <location evidence="10">Cell membrane</location>
    </subcellularLocation>
    <subcellularLocation>
        <location evidence="1">Endomembrane system</location>
        <topology evidence="1">Multi-pass membrane protein</topology>
    </subcellularLocation>
</comment>
<evidence type="ECO:0000259" key="13">
    <source>
        <dbReference type="Pfam" id="PF16192"/>
    </source>
</evidence>
<dbReference type="Pfam" id="PF02366">
    <property type="entry name" value="PMT"/>
    <property type="match status" value="1"/>
</dbReference>
<evidence type="ECO:0000313" key="14">
    <source>
        <dbReference type="EMBL" id="WUQ84609.1"/>
    </source>
</evidence>
<feature type="transmembrane region" description="Helical" evidence="10">
    <location>
        <begin position="242"/>
        <end position="263"/>
    </location>
</feature>
<organism evidence="14 15">
    <name type="scientific">Kitasatospora purpeofusca</name>
    <dbReference type="NCBI Taxonomy" id="67352"/>
    <lineage>
        <taxon>Bacteria</taxon>
        <taxon>Bacillati</taxon>
        <taxon>Actinomycetota</taxon>
        <taxon>Actinomycetes</taxon>
        <taxon>Kitasatosporales</taxon>
        <taxon>Streptomycetaceae</taxon>
        <taxon>Kitasatospora</taxon>
    </lineage>
</organism>
<dbReference type="InterPro" id="IPR032421">
    <property type="entry name" value="PMT_4TMC"/>
</dbReference>
<evidence type="ECO:0000256" key="4">
    <source>
        <dbReference type="ARBA" id="ARBA00022676"/>
    </source>
</evidence>